<dbReference type="AlphaFoldDB" id="A0A7K9L0N8"/>
<dbReference type="Pfam" id="PF00096">
    <property type="entry name" value="zf-C2H2"/>
    <property type="match status" value="1"/>
</dbReference>
<dbReference type="PROSITE" id="PS00028">
    <property type="entry name" value="ZINC_FINGER_C2H2_1"/>
    <property type="match status" value="1"/>
</dbReference>
<evidence type="ECO:0000313" key="7">
    <source>
        <dbReference type="EMBL" id="NXH56160.1"/>
    </source>
</evidence>
<organism evidence="7 8">
    <name type="scientific">Rhabdornis inornatus</name>
    <dbReference type="NCBI Taxonomy" id="237438"/>
    <lineage>
        <taxon>Eukaryota</taxon>
        <taxon>Metazoa</taxon>
        <taxon>Chordata</taxon>
        <taxon>Craniata</taxon>
        <taxon>Vertebrata</taxon>
        <taxon>Euteleostomi</taxon>
        <taxon>Archelosauria</taxon>
        <taxon>Archosauria</taxon>
        <taxon>Dinosauria</taxon>
        <taxon>Saurischia</taxon>
        <taxon>Theropoda</taxon>
        <taxon>Coelurosauria</taxon>
        <taxon>Aves</taxon>
        <taxon>Neognathae</taxon>
        <taxon>Neoaves</taxon>
        <taxon>Telluraves</taxon>
        <taxon>Australaves</taxon>
        <taxon>Passeriformes</taxon>
        <taxon>Rhabdornithidae</taxon>
        <taxon>Rhabdornis</taxon>
    </lineage>
</organism>
<dbReference type="FunFam" id="3.30.160.60:FF:000739">
    <property type="entry name" value="Zgc:171418 protein"/>
    <property type="match status" value="1"/>
</dbReference>
<dbReference type="PROSITE" id="PS50157">
    <property type="entry name" value="ZINC_FINGER_C2H2_2"/>
    <property type="match status" value="1"/>
</dbReference>
<evidence type="ECO:0000259" key="6">
    <source>
        <dbReference type="PROSITE" id="PS50157"/>
    </source>
</evidence>
<dbReference type="SUPFAM" id="SSF57667">
    <property type="entry name" value="beta-beta-alpha zinc fingers"/>
    <property type="match status" value="1"/>
</dbReference>
<keyword evidence="2" id="KW-0677">Repeat</keyword>
<dbReference type="Proteomes" id="UP000583164">
    <property type="component" value="Unassembled WGS sequence"/>
</dbReference>
<evidence type="ECO:0000256" key="1">
    <source>
        <dbReference type="ARBA" id="ARBA00022723"/>
    </source>
</evidence>
<name>A0A7K9L0N8_9PASS</name>
<dbReference type="Gene3D" id="3.30.160.60">
    <property type="entry name" value="Classic Zinc Finger"/>
    <property type="match status" value="1"/>
</dbReference>
<dbReference type="PANTHER" id="PTHR23226">
    <property type="entry name" value="ZINC FINGER AND SCAN DOMAIN-CONTAINING"/>
    <property type="match status" value="1"/>
</dbReference>
<dbReference type="InterPro" id="IPR013087">
    <property type="entry name" value="Znf_C2H2_type"/>
</dbReference>
<dbReference type="GO" id="GO:0008270">
    <property type="term" value="F:zinc ion binding"/>
    <property type="evidence" value="ECO:0007669"/>
    <property type="project" value="UniProtKB-KW"/>
</dbReference>
<dbReference type="SMART" id="SM00355">
    <property type="entry name" value="ZnF_C2H2"/>
    <property type="match status" value="1"/>
</dbReference>
<evidence type="ECO:0000313" key="8">
    <source>
        <dbReference type="Proteomes" id="UP000583164"/>
    </source>
</evidence>
<feature type="non-terminal residue" evidence="7">
    <location>
        <position position="56"/>
    </location>
</feature>
<keyword evidence="1" id="KW-0479">Metal-binding</keyword>
<evidence type="ECO:0000256" key="5">
    <source>
        <dbReference type="PROSITE-ProRule" id="PRU00042"/>
    </source>
</evidence>
<feature type="domain" description="C2H2-type" evidence="6">
    <location>
        <begin position="32"/>
        <end position="56"/>
    </location>
</feature>
<dbReference type="OrthoDB" id="8922241at2759"/>
<protein>
    <submittedName>
        <fullName evidence="7">ZN557 protein</fullName>
    </submittedName>
</protein>
<dbReference type="InterPro" id="IPR036236">
    <property type="entry name" value="Znf_C2H2_sf"/>
</dbReference>
<dbReference type="EMBL" id="VWZS01004052">
    <property type="protein sequence ID" value="NXH56160.1"/>
    <property type="molecule type" value="Genomic_DNA"/>
</dbReference>
<keyword evidence="3 5" id="KW-0863">Zinc-finger</keyword>
<dbReference type="GO" id="GO:0000981">
    <property type="term" value="F:DNA-binding transcription factor activity, RNA polymerase II-specific"/>
    <property type="evidence" value="ECO:0007669"/>
    <property type="project" value="TreeGrafter"/>
</dbReference>
<sequence>ERPSLGWGGGQRYNQSSYLVVLEQLLDGEKPHKCLECGKSFSDNSYLRWHQKIHNG</sequence>
<gene>
    <name evidence="7" type="primary">Znf557</name>
    <name evidence="7" type="ORF">RHAINO_R16300</name>
</gene>
<reference evidence="7 8" key="1">
    <citation type="submission" date="2019-09" db="EMBL/GenBank/DDBJ databases">
        <title>Bird 10,000 Genomes (B10K) Project - Family phase.</title>
        <authorList>
            <person name="Zhang G."/>
        </authorList>
    </citation>
    <scope>NUCLEOTIDE SEQUENCE [LARGE SCALE GENOMIC DNA]</scope>
    <source>
        <strain evidence="7">B10K-DU-001-29</strain>
        <tissue evidence="7">Muscle</tissue>
    </source>
</reference>
<feature type="non-terminal residue" evidence="7">
    <location>
        <position position="1"/>
    </location>
</feature>
<comment type="caution">
    <text evidence="7">The sequence shown here is derived from an EMBL/GenBank/DDBJ whole genome shotgun (WGS) entry which is preliminary data.</text>
</comment>
<evidence type="ECO:0000256" key="2">
    <source>
        <dbReference type="ARBA" id="ARBA00022737"/>
    </source>
</evidence>
<keyword evidence="8" id="KW-1185">Reference proteome</keyword>
<evidence type="ECO:0000256" key="3">
    <source>
        <dbReference type="ARBA" id="ARBA00022771"/>
    </source>
</evidence>
<dbReference type="PANTHER" id="PTHR23226:SF377">
    <property type="entry name" value="ZINC FINGER AND SCAN DOMAIN-CONTAINING PROTEIN 20"/>
    <property type="match status" value="1"/>
</dbReference>
<dbReference type="GO" id="GO:0000978">
    <property type="term" value="F:RNA polymerase II cis-regulatory region sequence-specific DNA binding"/>
    <property type="evidence" value="ECO:0007669"/>
    <property type="project" value="TreeGrafter"/>
</dbReference>
<keyword evidence="4" id="KW-0862">Zinc</keyword>
<evidence type="ECO:0000256" key="4">
    <source>
        <dbReference type="ARBA" id="ARBA00022833"/>
    </source>
</evidence>
<proteinExistence type="predicted"/>
<accession>A0A7K9L0N8</accession>